<sequence length="122" mass="13542">MSESRAFAKAPASLASSPDDLRVDPTVSCSRCDAVCCRLTVVVMPEDDVPEHLVDRSSQGLNVMARGEDGWCAAVDPLRMRCTIYDRRPGICRKFAMGSAYCRDEREKYLRGDAKVIPLSLR</sequence>
<protein>
    <submittedName>
        <fullName evidence="2">YkgJ family cysteine cluster protein</fullName>
    </submittedName>
</protein>
<reference evidence="2 3" key="1">
    <citation type="submission" date="2022-05" db="EMBL/GenBank/DDBJ databases">
        <title>Luteimonas sp. SX5, whole genome shotgun sequencing project.</title>
        <authorList>
            <person name="Zhao G."/>
            <person name="Shen L."/>
        </authorList>
    </citation>
    <scope>NUCLEOTIDE SEQUENCE [LARGE SCALE GENOMIC DNA]</scope>
    <source>
        <strain evidence="2 3">SX5</strain>
    </source>
</reference>
<evidence type="ECO:0000313" key="3">
    <source>
        <dbReference type="Proteomes" id="UP001431217"/>
    </source>
</evidence>
<organism evidence="2 3">
    <name type="scientific">Luteimonas galliterrae</name>
    <dbReference type="NCBI Taxonomy" id="2940486"/>
    <lineage>
        <taxon>Bacteria</taxon>
        <taxon>Pseudomonadati</taxon>
        <taxon>Pseudomonadota</taxon>
        <taxon>Gammaproteobacteria</taxon>
        <taxon>Lysobacterales</taxon>
        <taxon>Lysobacteraceae</taxon>
        <taxon>Luteimonas</taxon>
    </lineage>
</organism>
<proteinExistence type="predicted"/>
<dbReference type="Proteomes" id="UP001431217">
    <property type="component" value="Unassembled WGS sequence"/>
</dbReference>
<evidence type="ECO:0000313" key="2">
    <source>
        <dbReference type="EMBL" id="MCL1634260.1"/>
    </source>
</evidence>
<comment type="caution">
    <text evidence="2">The sequence shown here is derived from an EMBL/GenBank/DDBJ whole genome shotgun (WGS) entry which is preliminary data.</text>
</comment>
<keyword evidence="3" id="KW-1185">Reference proteome</keyword>
<accession>A0ABT0MHB1</accession>
<dbReference type="InterPro" id="IPR005358">
    <property type="entry name" value="Puta_zinc/iron-chelating_dom"/>
</dbReference>
<name>A0ABT0MHB1_9GAMM</name>
<dbReference type="Pfam" id="PF03692">
    <property type="entry name" value="CxxCxxCC"/>
    <property type="match status" value="1"/>
</dbReference>
<feature type="region of interest" description="Disordered" evidence="1">
    <location>
        <begin position="1"/>
        <end position="23"/>
    </location>
</feature>
<dbReference type="RefSeq" id="WP_249472579.1">
    <property type="nucleotide sequence ID" value="NZ_JAMBEP010000001.1"/>
</dbReference>
<evidence type="ECO:0000256" key="1">
    <source>
        <dbReference type="SAM" id="MobiDB-lite"/>
    </source>
</evidence>
<gene>
    <name evidence="2" type="ORF">M2650_06390</name>
</gene>
<dbReference type="EMBL" id="JAMBEP010000001">
    <property type="protein sequence ID" value="MCL1634260.1"/>
    <property type="molecule type" value="Genomic_DNA"/>
</dbReference>